<accession>A0A250DKL5</accession>
<dbReference type="Proteomes" id="UP000217154">
    <property type="component" value="Chromosome"/>
</dbReference>
<evidence type="ECO:0000256" key="7">
    <source>
        <dbReference type="ARBA" id="ARBA00023136"/>
    </source>
</evidence>
<comment type="subunit">
    <text evidence="9">The complex comprises the extracytoplasmic solute receptor protein and the two transmembrane proteins.</text>
</comment>
<gene>
    <name evidence="12" type="ORF">CKY39_18110</name>
</gene>
<feature type="region of interest" description="Disordered" evidence="10">
    <location>
        <begin position="193"/>
        <end position="218"/>
    </location>
</feature>
<reference evidence="12 13" key="1">
    <citation type="submission" date="2017-09" db="EMBL/GenBank/DDBJ databases">
        <title>The diverse metabolic capabilities of V. boronicumulans make it an excellent choice for continued studies on novel biodegradation.</title>
        <authorList>
            <person name="Sun S."/>
        </authorList>
    </citation>
    <scope>NUCLEOTIDE SEQUENCE [LARGE SCALE GENOMIC DNA]</scope>
    <source>
        <strain evidence="12 13">J1</strain>
    </source>
</reference>
<dbReference type="GO" id="GO:0005886">
    <property type="term" value="C:plasma membrane"/>
    <property type="evidence" value="ECO:0007669"/>
    <property type="project" value="UniProtKB-SubCell"/>
</dbReference>
<protein>
    <recommendedName>
        <fullName evidence="9">TRAP transporter small permease protein</fullName>
    </recommendedName>
</protein>
<name>A0A250DKL5_9BURK</name>
<comment type="subcellular location">
    <subcellularLocation>
        <location evidence="1 9">Cell inner membrane</location>
        <topology evidence="1 9">Multi-pass membrane protein</topology>
    </subcellularLocation>
</comment>
<dbReference type="InterPro" id="IPR055348">
    <property type="entry name" value="DctQ"/>
</dbReference>
<feature type="compositionally biased region" description="Polar residues" evidence="10">
    <location>
        <begin position="209"/>
        <end position="218"/>
    </location>
</feature>
<dbReference type="Pfam" id="PF04290">
    <property type="entry name" value="DctQ"/>
    <property type="match status" value="1"/>
</dbReference>
<comment type="similarity">
    <text evidence="8 9">Belongs to the TRAP transporter small permease family.</text>
</comment>
<sequence length="218" mass="24063">MKTLLPQHGISRTLTRVCDWTVIACGWWLIALSVMTCVEMLGRKVFSFSLQGIDEIGSYTYGIVGAFGFAYTLITRSHTRVDFLLSRFSVGTRALLNMLAMVSLALLSVLCLWRGYNVVVESIELQSTAATPLATPMWIPQSIWLGGYLMFALVAAWAAFDALRLFVRRRTGELNERFGPQTLEEEIEAETEVQIKSPAPPSTEHGTAHVTNATGVAS</sequence>
<evidence type="ECO:0000313" key="12">
    <source>
        <dbReference type="EMBL" id="ATA54908.1"/>
    </source>
</evidence>
<evidence type="ECO:0000313" key="13">
    <source>
        <dbReference type="Proteomes" id="UP000217154"/>
    </source>
</evidence>
<feature type="transmembrane region" description="Helical" evidence="9">
    <location>
        <begin position="143"/>
        <end position="167"/>
    </location>
</feature>
<dbReference type="RefSeq" id="WP_095745404.1">
    <property type="nucleotide sequence ID" value="NZ_CP023284.1"/>
</dbReference>
<organism evidence="12 13">
    <name type="scientific">Variovorax boronicumulans</name>
    <dbReference type="NCBI Taxonomy" id="436515"/>
    <lineage>
        <taxon>Bacteria</taxon>
        <taxon>Pseudomonadati</taxon>
        <taxon>Pseudomonadota</taxon>
        <taxon>Betaproteobacteria</taxon>
        <taxon>Burkholderiales</taxon>
        <taxon>Comamonadaceae</taxon>
        <taxon>Variovorax</taxon>
    </lineage>
</organism>
<feature type="transmembrane region" description="Helical" evidence="9">
    <location>
        <begin position="20"/>
        <end position="41"/>
    </location>
</feature>
<evidence type="ECO:0000256" key="9">
    <source>
        <dbReference type="RuleBase" id="RU369079"/>
    </source>
</evidence>
<evidence type="ECO:0000256" key="10">
    <source>
        <dbReference type="SAM" id="MobiDB-lite"/>
    </source>
</evidence>
<dbReference type="PANTHER" id="PTHR35011">
    <property type="entry name" value="2,3-DIKETO-L-GULONATE TRAP TRANSPORTER SMALL PERMEASE PROTEIN YIAM"/>
    <property type="match status" value="1"/>
</dbReference>
<comment type="function">
    <text evidence="9">Part of the tripartite ATP-independent periplasmic (TRAP) transport system.</text>
</comment>
<feature type="transmembrane region" description="Helical" evidence="9">
    <location>
        <begin position="56"/>
        <end position="74"/>
    </location>
</feature>
<dbReference type="InterPro" id="IPR007387">
    <property type="entry name" value="TRAP_DctQ"/>
</dbReference>
<evidence type="ECO:0000259" key="11">
    <source>
        <dbReference type="Pfam" id="PF04290"/>
    </source>
</evidence>
<evidence type="ECO:0000256" key="4">
    <source>
        <dbReference type="ARBA" id="ARBA00022519"/>
    </source>
</evidence>
<dbReference type="EMBL" id="CP023284">
    <property type="protein sequence ID" value="ATA54908.1"/>
    <property type="molecule type" value="Genomic_DNA"/>
</dbReference>
<keyword evidence="4 9" id="KW-0997">Cell inner membrane</keyword>
<dbReference type="GO" id="GO:0022857">
    <property type="term" value="F:transmembrane transporter activity"/>
    <property type="evidence" value="ECO:0007669"/>
    <property type="project" value="UniProtKB-UniRule"/>
</dbReference>
<keyword evidence="2 9" id="KW-0813">Transport</keyword>
<keyword evidence="7 9" id="KW-0472">Membrane</keyword>
<evidence type="ECO:0000256" key="6">
    <source>
        <dbReference type="ARBA" id="ARBA00022989"/>
    </source>
</evidence>
<evidence type="ECO:0000256" key="3">
    <source>
        <dbReference type="ARBA" id="ARBA00022475"/>
    </source>
</evidence>
<dbReference type="AlphaFoldDB" id="A0A250DKL5"/>
<dbReference type="KEGG" id="vbo:CKY39_18110"/>
<keyword evidence="5 9" id="KW-0812">Transmembrane</keyword>
<evidence type="ECO:0000256" key="5">
    <source>
        <dbReference type="ARBA" id="ARBA00022692"/>
    </source>
</evidence>
<evidence type="ECO:0000256" key="2">
    <source>
        <dbReference type="ARBA" id="ARBA00022448"/>
    </source>
</evidence>
<feature type="transmembrane region" description="Helical" evidence="9">
    <location>
        <begin position="95"/>
        <end position="116"/>
    </location>
</feature>
<dbReference type="PANTHER" id="PTHR35011:SF4">
    <property type="entry name" value="SLL1102 PROTEIN"/>
    <property type="match status" value="1"/>
</dbReference>
<keyword evidence="3" id="KW-1003">Cell membrane</keyword>
<proteinExistence type="inferred from homology"/>
<evidence type="ECO:0000256" key="1">
    <source>
        <dbReference type="ARBA" id="ARBA00004429"/>
    </source>
</evidence>
<keyword evidence="6 9" id="KW-1133">Transmembrane helix</keyword>
<feature type="domain" description="Tripartite ATP-independent periplasmic transporters DctQ component" evidence="11">
    <location>
        <begin position="33"/>
        <end position="164"/>
    </location>
</feature>
<evidence type="ECO:0000256" key="8">
    <source>
        <dbReference type="ARBA" id="ARBA00038436"/>
    </source>
</evidence>